<sequence length="114" mass="12396">MTEGPSPYLSTSIVLPLILILLTFAVSNVPLGPLVLIMIIYFASVYLPSSFQAFHVKDEVAADHESDGAGHGLGSILLLVIFLTLCAFFQKGEGSEWGPPLLAVLLFILYNFFH</sequence>
<keyword evidence="1" id="KW-0472">Membrane</keyword>
<dbReference type="EMBL" id="CAUOFW020007111">
    <property type="protein sequence ID" value="CAK9177637.1"/>
    <property type="molecule type" value="Genomic_DNA"/>
</dbReference>
<evidence type="ECO:0000313" key="2">
    <source>
        <dbReference type="EMBL" id="CAK9177637.1"/>
    </source>
</evidence>
<gene>
    <name evidence="2" type="ORF">ILEXP_LOCUS47558</name>
</gene>
<proteinExistence type="predicted"/>
<reference evidence="2 3" key="1">
    <citation type="submission" date="2024-02" db="EMBL/GenBank/DDBJ databases">
        <authorList>
            <person name="Vignale AGUSTIN F."/>
            <person name="Sosa J E."/>
            <person name="Modenutti C."/>
        </authorList>
    </citation>
    <scope>NUCLEOTIDE SEQUENCE [LARGE SCALE GENOMIC DNA]</scope>
</reference>
<dbReference type="AlphaFoldDB" id="A0ABC8U7I6"/>
<feature type="transmembrane region" description="Helical" evidence="1">
    <location>
        <begin position="69"/>
        <end position="89"/>
    </location>
</feature>
<feature type="transmembrane region" description="Helical" evidence="1">
    <location>
        <begin position="6"/>
        <end position="24"/>
    </location>
</feature>
<accession>A0ABC8U7I6</accession>
<organism evidence="2 3">
    <name type="scientific">Ilex paraguariensis</name>
    <name type="common">yerba mate</name>
    <dbReference type="NCBI Taxonomy" id="185542"/>
    <lineage>
        <taxon>Eukaryota</taxon>
        <taxon>Viridiplantae</taxon>
        <taxon>Streptophyta</taxon>
        <taxon>Embryophyta</taxon>
        <taxon>Tracheophyta</taxon>
        <taxon>Spermatophyta</taxon>
        <taxon>Magnoliopsida</taxon>
        <taxon>eudicotyledons</taxon>
        <taxon>Gunneridae</taxon>
        <taxon>Pentapetalae</taxon>
        <taxon>asterids</taxon>
        <taxon>campanulids</taxon>
        <taxon>Aquifoliales</taxon>
        <taxon>Aquifoliaceae</taxon>
        <taxon>Ilex</taxon>
    </lineage>
</organism>
<comment type="caution">
    <text evidence="2">The sequence shown here is derived from an EMBL/GenBank/DDBJ whole genome shotgun (WGS) entry which is preliminary data.</text>
</comment>
<evidence type="ECO:0000313" key="3">
    <source>
        <dbReference type="Proteomes" id="UP001642360"/>
    </source>
</evidence>
<protein>
    <submittedName>
        <fullName evidence="2">Uncharacterized protein</fullName>
    </submittedName>
</protein>
<dbReference type="Proteomes" id="UP001642360">
    <property type="component" value="Unassembled WGS sequence"/>
</dbReference>
<name>A0ABC8U7I6_9AQUA</name>
<feature type="transmembrane region" description="Helical" evidence="1">
    <location>
        <begin position="31"/>
        <end position="49"/>
    </location>
</feature>
<keyword evidence="3" id="KW-1185">Reference proteome</keyword>
<evidence type="ECO:0000256" key="1">
    <source>
        <dbReference type="SAM" id="Phobius"/>
    </source>
</evidence>
<keyword evidence="1" id="KW-0812">Transmembrane</keyword>
<keyword evidence="1" id="KW-1133">Transmembrane helix</keyword>
<feature type="transmembrane region" description="Helical" evidence="1">
    <location>
        <begin position="96"/>
        <end position="113"/>
    </location>
</feature>